<evidence type="ECO:0000313" key="5">
    <source>
        <dbReference type="EMBL" id="KAK4774805.1"/>
    </source>
</evidence>
<gene>
    <name evidence="5" type="ORF">SAY86_009740</name>
</gene>
<reference evidence="5 6" key="1">
    <citation type="journal article" date="2023" name="Hortic Res">
        <title>Pangenome of water caltrop reveals structural variations and asymmetric subgenome divergence after allopolyploidization.</title>
        <authorList>
            <person name="Zhang X."/>
            <person name="Chen Y."/>
            <person name="Wang L."/>
            <person name="Yuan Y."/>
            <person name="Fang M."/>
            <person name="Shi L."/>
            <person name="Lu R."/>
            <person name="Comes H.P."/>
            <person name="Ma Y."/>
            <person name="Chen Y."/>
            <person name="Huang G."/>
            <person name="Zhou Y."/>
            <person name="Zheng Z."/>
            <person name="Qiu Y."/>
        </authorList>
    </citation>
    <scope>NUCLEOTIDE SEQUENCE [LARGE SCALE GENOMIC DNA]</scope>
    <source>
        <strain evidence="5">F231</strain>
    </source>
</reference>
<dbReference type="EMBL" id="JAXQNO010000019">
    <property type="protein sequence ID" value="KAK4774805.1"/>
    <property type="molecule type" value="Genomic_DNA"/>
</dbReference>
<comment type="subcellular location">
    <subcellularLocation>
        <location evidence="1">Nucleus</location>
    </subcellularLocation>
</comment>
<evidence type="ECO:0000256" key="3">
    <source>
        <dbReference type="SAM" id="MobiDB-lite"/>
    </source>
</evidence>
<protein>
    <recommendedName>
        <fullName evidence="4">RED-like N-terminal domain-containing protein</fullName>
    </recommendedName>
</protein>
<feature type="compositionally biased region" description="Basic and acidic residues" evidence="3">
    <location>
        <begin position="8"/>
        <end position="41"/>
    </location>
</feature>
<feature type="region of interest" description="Disordered" evidence="3">
    <location>
        <begin position="1"/>
        <end position="47"/>
    </location>
</feature>
<sequence>MSSSSKKYYRDKIAARRKEEKPDEVEEPKYRDRAKESREDQNPDYDEQTELGAFHAVAPPRTVDLRSAANAQARDTLERVLLCLGRERVLLYGKLGTEHF</sequence>
<dbReference type="InterPro" id="IPR012916">
    <property type="entry name" value="RED_N"/>
</dbReference>
<evidence type="ECO:0000256" key="2">
    <source>
        <dbReference type="ARBA" id="ARBA00023242"/>
    </source>
</evidence>
<proteinExistence type="predicted"/>
<dbReference type="Pfam" id="PF07808">
    <property type="entry name" value="RED_N"/>
    <property type="match status" value="1"/>
</dbReference>
<dbReference type="InterPro" id="IPR039896">
    <property type="entry name" value="Red-like"/>
</dbReference>
<evidence type="ECO:0000256" key="1">
    <source>
        <dbReference type="ARBA" id="ARBA00004123"/>
    </source>
</evidence>
<evidence type="ECO:0000313" key="6">
    <source>
        <dbReference type="Proteomes" id="UP001346149"/>
    </source>
</evidence>
<organism evidence="5 6">
    <name type="scientific">Trapa natans</name>
    <name type="common">Water chestnut</name>
    <dbReference type="NCBI Taxonomy" id="22666"/>
    <lineage>
        <taxon>Eukaryota</taxon>
        <taxon>Viridiplantae</taxon>
        <taxon>Streptophyta</taxon>
        <taxon>Embryophyta</taxon>
        <taxon>Tracheophyta</taxon>
        <taxon>Spermatophyta</taxon>
        <taxon>Magnoliopsida</taxon>
        <taxon>eudicotyledons</taxon>
        <taxon>Gunneridae</taxon>
        <taxon>Pentapetalae</taxon>
        <taxon>rosids</taxon>
        <taxon>malvids</taxon>
        <taxon>Myrtales</taxon>
        <taxon>Lythraceae</taxon>
        <taxon>Trapa</taxon>
    </lineage>
</organism>
<dbReference type="AlphaFoldDB" id="A0AAN7L4G1"/>
<dbReference type="PANTHER" id="PTHR12765">
    <property type="entry name" value="RED PROTEIN IK FACTOR CYTOKINE IK"/>
    <property type="match status" value="1"/>
</dbReference>
<dbReference type="GO" id="GO:0005634">
    <property type="term" value="C:nucleus"/>
    <property type="evidence" value="ECO:0007669"/>
    <property type="project" value="UniProtKB-SubCell"/>
</dbReference>
<name>A0AAN7L4G1_TRANT</name>
<comment type="caution">
    <text evidence="5">The sequence shown here is derived from an EMBL/GenBank/DDBJ whole genome shotgun (WGS) entry which is preliminary data.</text>
</comment>
<evidence type="ECO:0000259" key="4">
    <source>
        <dbReference type="Pfam" id="PF07808"/>
    </source>
</evidence>
<dbReference type="Proteomes" id="UP001346149">
    <property type="component" value="Unassembled WGS sequence"/>
</dbReference>
<accession>A0AAN7L4G1</accession>
<keyword evidence="2" id="KW-0539">Nucleus</keyword>
<keyword evidence="6" id="KW-1185">Reference proteome</keyword>
<feature type="domain" description="RED-like N-terminal" evidence="4">
    <location>
        <begin position="14"/>
        <end position="72"/>
    </location>
</feature>